<proteinExistence type="predicted"/>
<dbReference type="EMBL" id="SNRW01012828">
    <property type="protein sequence ID" value="KAA6373354.1"/>
    <property type="molecule type" value="Genomic_DNA"/>
</dbReference>
<accession>A0A5J4UT00</accession>
<comment type="caution">
    <text evidence="3">The sequence shown here is derived from an EMBL/GenBank/DDBJ whole genome shotgun (WGS) entry which is preliminary data.</text>
</comment>
<evidence type="ECO:0000256" key="1">
    <source>
        <dbReference type="SAM" id="MobiDB-lite"/>
    </source>
</evidence>
<protein>
    <submittedName>
        <fullName evidence="3">Uncharacterized protein</fullName>
    </submittedName>
</protein>
<dbReference type="EMBL" id="SNRW01012828">
    <property type="protein sequence ID" value="KAA6373353.1"/>
    <property type="molecule type" value="Genomic_DNA"/>
</dbReference>
<feature type="compositionally biased region" description="Acidic residues" evidence="1">
    <location>
        <begin position="91"/>
        <end position="106"/>
    </location>
</feature>
<evidence type="ECO:0000313" key="2">
    <source>
        <dbReference type="EMBL" id="KAA6373353.1"/>
    </source>
</evidence>
<name>A0A5J4UT00_9EUKA</name>
<gene>
    <name evidence="2" type="ORF">EZS28_031119</name>
    <name evidence="3" type="ORF">EZS28_031120</name>
</gene>
<organism evidence="3 4">
    <name type="scientific">Streblomastix strix</name>
    <dbReference type="NCBI Taxonomy" id="222440"/>
    <lineage>
        <taxon>Eukaryota</taxon>
        <taxon>Metamonada</taxon>
        <taxon>Preaxostyla</taxon>
        <taxon>Oxymonadida</taxon>
        <taxon>Streblomastigidae</taxon>
        <taxon>Streblomastix</taxon>
    </lineage>
</organism>
<evidence type="ECO:0000313" key="3">
    <source>
        <dbReference type="EMBL" id="KAA6373354.1"/>
    </source>
</evidence>
<sequence length="125" mass="14222">MLENIFCFHPTRDNHFATGILKINKDKLEYTFGDGTLSKLELFYKDVIAVSLTSKNSQEFNNLLTAAIGQAETNEDNSDEFRGKGNIGWFIDDDEDDENEDQDNEINEDKSSGQFDDPDLQNGFQ</sequence>
<dbReference type="Proteomes" id="UP000324800">
    <property type="component" value="Unassembled WGS sequence"/>
</dbReference>
<feature type="region of interest" description="Disordered" evidence="1">
    <location>
        <begin position="72"/>
        <end position="125"/>
    </location>
</feature>
<dbReference type="AlphaFoldDB" id="A0A5J4UT00"/>
<reference evidence="3 4" key="1">
    <citation type="submission" date="2019-03" db="EMBL/GenBank/DDBJ databases">
        <title>Single cell metagenomics reveals metabolic interactions within the superorganism composed of flagellate Streblomastix strix and complex community of Bacteroidetes bacteria on its surface.</title>
        <authorList>
            <person name="Treitli S.C."/>
            <person name="Kolisko M."/>
            <person name="Husnik F."/>
            <person name="Keeling P."/>
            <person name="Hampl V."/>
        </authorList>
    </citation>
    <scope>NUCLEOTIDE SEQUENCE [LARGE SCALE GENOMIC DNA]</scope>
    <source>
        <strain evidence="3">ST1C</strain>
    </source>
</reference>
<evidence type="ECO:0000313" key="4">
    <source>
        <dbReference type="Proteomes" id="UP000324800"/>
    </source>
</evidence>